<proteinExistence type="inferred from homology"/>
<dbReference type="EMBL" id="HBDZ01013621">
    <property type="protein sequence ID" value="CAD8247975.1"/>
    <property type="molecule type" value="Transcribed_RNA"/>
</dbReference>
<dbReference type="PANTHER" id="PTHR10758:SF1">
    <property type="entry name" value="COP9 SIGNALOSOME COMPLEX SUBUNIT 3"/>
    <property type="match status" value="1"/>
</dbReference>
<evidence type="ECO:0000313" key="11">
    <source>
        <dbReference type="EMBL" id="CAD8247975.1"/>
    </source>
</evidence>
<evidence type="ECO:0000256" key="7">
    <source>
        <dbReference type="ARBA" id="ARBA00023242"/>
    </source>
</evidence>
<dbReference type="GO" id="GO:0008180">
    <property type="term" value="C:COP9 signalosome"/>
    <property type="evidence" value="ECO:0007669"/>
    <property type="project" value="UniProtKB-KW"/>
</dbReference>
<evidence type="ECO:0000256" key="1">
    <source>
        <dbReference type="ARBA" id="ARBA00004123"/>
    </source>
</evidence>
<dbReference type="InterPro" id="IPR055089">
    <property type="entry name" value="COP9_N"/>
</dbReference>
<feature type="region of interest" description="Disordered" evidence="8">
    <location>
        <begin position="73"/>
        <end position="101"/>
    </location>
</feature>
<feature type="compositionally biased region" description="Low complexity" evidence="8">
    <location>
        <begin position="84"/>
        <end position="95"/>
    </location>
</feature>
<dbReference type="InterPro" id="IPR036390">
    <property type="entry name" value="WH_DNA-bd_sf"/>
</dbReference>
<dbReference type="SUPFAM" id="SSF46785">
    <property type="entry name" value="Winged helix' DNA-binding domain"/>
    <property type="match status" value="1"/>
</dbReference>
<organism evidence="11">
    <name type="scientific">Prasinoderma coloniale</name>
    <dbReference type="NCBI Taxonomy" id="156133"/>
    <lineage>
        <taxon>Eukaryota</taxon>
        <taxon>Viridiplantae</taxon>
        <taxon>Prasinodermophyta</taxon>
        <taxon>Prasinodermophyceae</taxon>
        <taxon>Prasinodermales</taxon>
        <taxon>Prasinodermaceae</taxon>
        <taxon>Prasinoderma</taxon>
    </lineage>
</organism>
<evidence type="ECO:0000256" key="4">
    <source>
        <dbReference type="ARBA" id="ARBA00014878"/>
    </source>
</evidence>
<comment type="similarity">
    <text evidence="3">Belongs to the CSN3 family.</text>
</comment>
<dbReference type="GO" id="GO:0006511">
    <property type="term" value="P:ubiquitin-dependent protein catabolic process"/>
    <property type="evidence" value="ECO:0007669"/>
    <property type="project" value="TreeGrafter"/>
</dbReference>
<keyword evidence="7" id="KW-0539">Nucleus</keyword>
<evidence type="ECO:0000259" key="9">
    <source>
        <dbReference type="PROSITE" id="PS50250"/>
    </source>
</evidence>
<dbReference type="InterPro" id="IPR036388">
    <property type="entry name" value="WH-like_DNA-bd_sf"/>
</dbReference>
<evidence type="ECO:0000256" key="6">
    <source>
        <dbReference type="ARBA" id="ARBA00022790"/>
    </source>
</evidence>
<dbReference type="GO" id="GO:0005737">
    <property type="term" value="C:cytoplasm"/>
    <property type="evidence" value="ECO:0007669"/>
    <property type="project" value="UniProtKB-SubCell"/>
</dbReference>
<evidence type="ECO:0000256" key="3">
    <source>
        <dbReference type="ARBA" id="ARBA00007084"/>
    </source>
</evidence>
<accession>A0A6U0QB71</accession>
<dbReference type="PANTHER" id="PTHR10758">
    <property type="entry name" value="26S PROTEASOME NON-ATPASE REGULATORY SUBUNIT 3/COP9 SIGNALOSOME COMPLEX SUBUNIT 3"/>
    <property type="match status" value="1"/>
</dbReference>
<comment type="subcellular location">
    <subcellularLocation>
        <location evidence="2">Cytoplasm</location>
    </subcellularLocation>
    <subcellularLocation>
        <location evidence="1">Nucleus</location>
    </subcellularLocation>
</comment>
<dbReference type="Gene3D" id="1.10.10.10">
    <property type="entry name" value="Winged helix-like DNA-binding domain superfamily/Winged helix DNA-binding domain"/>
    <property type="match status" value="1"/>
</dbReference>
<dbReference type="Pfam" id="PF22788">
    <property type="entry name" value="COP9_hel_rpt"/>
    <property type="match status" value="1"/>
</dbReference>
<dbReference type="InterPro" id="IPR000717">
    <property type="entry name" value="PCI_dom"/>
</dbReference>
<keyword evidence="6" id="KW-0736">Signalosome</keyword>
<evidence type="ECO:0000256" key="2">
    <source>
        <dbReference type="ARBA" id="ARBA00004496"/>
    </source>
</evidence>
<evidence type="ECO:0000313" key="10">
    <source>
        <dbReference type="EMBL" id="CAD8247973.1"/>
    </source>
</evidence>
<gene>
    <name evidence="10" type="ORF">PCOL08062_LOCUS10419</name>
    <name evidence="11" type="ORF">PCOL08062_LOCUS10420</name>
</gene>
<dbReference type="PROSITE" id="PS50250">
    <property type="entry name" value="PCI"/>
    <property type="match status" value="1"/>
</dbReference>
<sequence length="497" mass="51787">MESLAVFAGSVQALTESQPRKLAAMLTRSVGMLAESAAAGGLETVMGQIDPVRHSLGWLYLLVAQGDALCGAPAGASAPRSQTDAAAMGAAPGGAADDGEGEDALVEDLPVQASGGAPDAAVARAGADGGVAGGGMDPAAAESFMSRCSHFLTNCSAEQVQLAPGTFATLCERYVTLAVASGQPLRAVQPLRSAVEKARPAPATLTPQHAFLLQAALAAKCYAAASDALAEDVHDVDPKGTGLTAKDFLLYCYYGGCALVGLQRFADAHELLLAAVTAPAHAPSAIMVAAYKKMRLVGLIVHGKAGLLPKHTHNALQRHVKMACQDYADIAAAFETGKSQMLCGKVEAKKAVLEADGNWGLAQQVVESLFRRNIQRLTKTYLTLSLEDIASHVGLPGAADAEARLVRMVEQREIFATVDQSCGMVSFEEDPDQYDTSASAQALAQRVQASIRLGERLRATDAALVCDPSFVAKTLERQKPTRWEDTVAGADAPMGTF</sequence>
<feature type="domain" description="PCI" evidence="9">
    <location>
        <begin position="264"/>
        <end position="432"/>
    </location>
</feature>
<dbReference type="InterPro" id="IPR050756">
    <property type="entry name" value="CSN3"/>
</dbReference>
<dbReference type="Pfam" id="PF01399">
    <property type="entry name" value="PCI"/>
    <property type="match status" value="1"/>
</dbReference>
<evidence type="ECO:0000256" key="8">
    <source>
        <dbReference type="SAM" id="MobiDB-lite"/>
    </source>
</evidence>
<dbReference type="EMBL" id="HBDZ01013620">
    <property type="protein sequence ID" value="CAD8247973.1"/>
    <property type="molecule type" value="Transcribed_RNA"/>
</dbReference>
<dbReference type="AlphaFoldDB" id="A0A6U0QB71"/>
<protein>
    <recommendedName>
        <fullName evidence="4">COP9 signalosome complex subunit 3</fullName>
    </recommendedName>
</protein>
<name>A0A6U0QB71_9VIRI</name>
<evidence type="ECO:0000256" key="5">
    <source>
        <dbReference type="ARBA" id="ARBA00022490"/>
    </source>
</evidence>
<keyword evidence="5" id="KW-0963">Cytoplasm</keyword>
<reference evidence="11" key="1">
    <citation type="submission" date="2021-01" db="EMBL/GenBank/DDBJ databases">
        <authorList>
            <person name="Corre E."/>
            <person name="Pelletier E."/>
            <person name="Niang G."/>
            <person name="Scheremetjew M."/>
            <person name="Finn R."/>
            <person name="Kale V."/>
            <person name="Holt S."/>
            <person name="Cochrane G."/>
            <person name="Meng A."/>
            <person name="Brown T."/>
            <person name="Cohen L."/>
        </authorList>
    </citation>
    <scope>NUCLEOTIDE SEQUENCE</scope>
    <source>
        <strain evidence="11">CCMP1413</strain>
    </source>
</reference>
<dbReference type="SMART" id="SM00088">
    <property type="entry name" value="PINT"/>
    <property type="match status" value="1"/>
</dbReference>